<sequence length="257" mass="29413">MRFHSITLIAAALFGAVTAIPCSELGWNEDADLFGYYHPFDTDQDLWDIVDANDCWARWQLIRPGQRRNDARVTKTVFEATENEVRSTINNYNNNGGTNIQLWLPMRTKSLQYSHMLPSYLQDHDPIDPQSSISDWSRVIVSIILPSARDKLTPVRLTKTGEHEKDANVDRAEDVGITGLTGTIAREDWAYTTGAELRLAMNTILEEQKDAYRARMPWDKHNFAYTFAEKANGDCVVIDFRNFAEFVVRLPPNFRLP</sequence>
<evidence type="ECO:0000313" key="3">
    <source>
        <dbReference type="Proteomes" id="UP000007978"/>
    </source>
</evidence>
<dbReference type="HOGENOM" id="CLU_1049880_0_0_1"/>
<proteinExistence type="predicted"/>
<accession>K3VR77</accession>
<evidence type="ECO:0000313" key="2">
    <source>
        <dbReference type="EMBL" id="EKJ76428.1"/>
    </source>
</evidence>
<reference evidence="2 3" key="1">
    <citation type="journal article" date="2012" name="PLoS Pathog.">
        <title>Comparative pathogenomics reveals horizontally acquired novel virulence genes in fungi infecting cereal hosts.</title>
        <authorList>
            <person name="Gardiner D.M."/>
            <person name="McDonald M.C."/>
            <person name="Covarelli L."/>
            <person name="Solomon P.S."/>
            <person name="Rusu A.G."/>
            <person name="Marshall M."/>
            <person name="Kazan K."/>
            <person name="Chakraborty S."/>
            <person name="McDonald B.A."/>
            <person name="Manners J.M."/>
        </authorList>
    </citation>
    <scope>NUCLEOTIDE SEQUENCE [LARGE SCALE GENOMIC DNA]</scope>
    <source>
        <strain evidence="2 3">CS3096</strain>
    </source>
</reference>
<feature type="signal peptide" evidence="1">
    <location>
        <begin position="1"/>
        <end position="19"/>
    </location>
</feature>
<name>K3VR77_FUSPC</name>
<dbReference type="RefSeq" id="XP_009254821.1">
    <property type="nucleotide sequence ID" value="XM_009256546.1"/>
</dbReference>
<protein>
    <submittedName>
        <fullName evidence="2">Uncharacterized protein</fullName>
    </submittedName>
</protein>
<gene>
    <name evidence="2" type="ORF">FPSE_03427</name>
</gene>
<evidence type="ECO:0000256" key="1">
    <source>
        <dbReference type="SAM" id="SignalP"/>
    </source>
</evidence>
<dbReference type="OrthoDB" id="5429831at2759"/>
<keyword evidence="3" id="KW-1185">Reference proteome</keyword>
<feature type="chain" id="PRO_5003870194" evidence="1">
    <location>
        <begin position="20"/>
        <end position="257"/>
    </location>
</feature>
<dbReference type="EMBL" id="AFNW01000073">
    <property type="protein sequence ID" value="EKJ76428.1"/>
    <property type="molecule type" value="Genomic_DNA"/>
</dbReference>
<organism evidence="2 3">
    <name type="scientific">Fusarium pseudograminearum (strain CS3096)</name>
    <name type="common">Wheat and barley crown-rot fungus</name>
    <dbReference type="NCBI Taxonomy" id="1028729"/>
    <lineage>
        <taxon>Eukaryota</taxon>
        <taxon>Fungi</taxon>
        <taxon>Dikarya</taxon>
        <taxon>Ascomycota</taxon>
        <taxon>Pezizomycotina</taxon>
        <taxon>Sordariomycetes</taxon>
        <taxon>Hypocreomycetidae</taxon>
        <taxon>Hypocreales</taxon>
        <taxon>Nectriaceae</taxon>
        <taxon>Fusarium</taxon>
    </lineage>
</organism>
<keyword evidence="1" id="KW-0732">Signal</keyword>
<dbReference type="KEGG" id="fpu:FPSE_03427"/>
<dbReference type="GeneID" id="20362046"/>
<dbReference type="eggNOG" id="ENOG502RPT1">
    <property type="taxonomic scope" value="Eukaryota"/>
</dbReference>
<dbReference type="AlphaFoldDB" id="K3VR77"/>
<dbReference type="Proteomes" id="UP000007978">
    <property type="component" value="Chromosome 1"/>
</dbReference>
<comment type="caution">
    <text evidence="2">The sequence shown here is derived from an EMBL/GenBank/DDBJ whole genome shotgun (WGS) entry which is preliminary data.</text>
</comment>